<reference evidence="2" key="1">
    <citation type="journal article" date="2023" name="Insect Mol. Biol.">
        <title>Genome sequencing provides insights into the evolution of gene families encoding plant cell wall-degrading enzymes in longhorned beetles.</title>
        <authorList>
            <person name="Shin N.R."/>
            <person name="Okamura Y."/>
            <person name="Kirsch R."/>
            <person name="Pauchet Y."/>
        </authorList>
    </citation>
    <scope>NUCLEOTIDE SEQUENCE</scope>
    <source>
        <strain evidence="2">RBIC_L_NR</strain>
    </source>
</reference>
<organism evidence="2 3">
    <name type="scientific">Rhamnusium bicolor</name>
    <dbReference type="NCBI Taxonomy" id="1586634"/>
    <lineage>
        <taxon>Eukaryota</taxon>
        <taxon>Metazoa</taxon>
        <taxon>Ecdysozoa</taxon>
        <taxon>Arthropoda</taxon>
        <taxon>Hexapoda</taxon>
        <taxon>Insecta</taxon>
        <taxon>Pterygota</taxon>
        <taxon>Neoptera</taxon>
        <taxon>Endopterygota</taxon>
        <taxon>Coleoptera</taxon>
        <taxon>Polyphaga</taxon>
        <taxon>Cucujiformia</taxon>
        <taxon>Chrysomeloidea</taxon>
        <taxon>Cerambycidae</taxon>
        <taxon>Lepturinae</taxon>
        <taxon>Rhagiini</taxon>
        <taxon>Rhamnusium</taxon>
    </lineage>
</organism>
<comment type="caution">
    <text evidence="2">The sequence shown here is derived from an EMBL/GenBank/DDBJ whole genome shotgun (WGS) entry which is preliminary data.</text>
</comment>
<accession>A0AAV8XVT0</accession>
<protein>
    <submittedName>
        <fullName evidence="2">Uncharacterized protein</fullName>
    </submittedName>
</protein>
<feature type="region of interest" description="Disordered" evidence="1">
    <location>
        <begin position="268"/>
        <end position="303"/>
    </location>
</feature>
<evidence type="ECO:0000313" key="3">
    <source>
        <dbReference type="Proteomes" id="UP001162156"/>
    </source>
</evidence>
<proteinExistence type="predicted"/>
<dbReference type="AlphaFoldDB" id="A0AAV8XVT0"/>
<dbReference type="EMBL" id="JANEYF010002702">
    <property type="protein sequence ID" value="KAJ8943181.1"/>
    <property type="molecule type" value="Genomic_DNA"/>
</dbReference>
<dbReference type="Proteomes" id="UP001162156">
    <property type="component" value="Unassembled WGS sequence"/>
</dbReference>
<keyword evidence="3" id="KW-1185">Reference proteome</keyword>
<evidence type="ECO:0000256" key="1">
    <source>
        <dbReference type="SAM" id="MobiDB-lite"/>
    </source>
</evidence>
<evidence type="ECO:0000313" key="2">
    <source>
        <dbReference type="EMBL" id="KAJ8943181.1"/>
    </source>
</evidence>
<feature type="compositionally biased region" description="Basic residues" evidence="1">
    <location>
        <begin position="128"/>
        <end position="146"/>
    </location>
</feature>
<sequence length="411" mass="47041">MKLFFCRVTDVHRFFIFRYDVNSVQPNEKPNNIIRSQPLSKSSDWTEVDLEVPEKEEHVHLRNPKLSIIFNNENGTPTPPPRKHKKNFREKIEAVAKTGLQAFQSKKPAEEPICIAIKMKLKIEKNKTHPRHTTKKSNKENKRKKNLSVVSLPNYNELKLTVADFDDIDKETDAEKSNNSVISLPTPADIESDDSFGGLEDWDLGLIEHYNPKDASLPRPRKIQRNSKDMMSDIESLIVKEEDIEKPKVPIRQSESLVKKINREASEVAHKRSSEILNKVSDAQKLDTSKNTTPPPSPVPKPQERLFLQNLPTKEDGKVEHSSLMRILEQFSIRDKQDSLENESLQEINDNVIKVDENSTKNNSNQSSLTPSLLEFEKNIAVNSIEDFINAEKINTDTDLNFGKYNVNVIS</sequence>
<feature type="region of interest" description="Disordered" evidence="1">
    <location>
        <begin position="124"/>
        <end position="147"/>
    </location>
</feature>
<name>A0AAV8XVT0_9CUCU</name>
<gene>
    <name evidence="2" type="ORF">NQ314_009812</name>
</gene>